<keyword evidence="2" id="KW-1185">Reference proteome</keyword>
<dbReference type="EMBL" id="JASBWU010000017">
    <property type="protein sequence ID" value="KAJ9115031.1"/>
    <property type="molecule type" value="Genomic_DNA"/>
</dbReference>
<name>A0ACC2WW27_9TREE</name>
<protein>
    <submittedName>
        <fullName evidence="1">Uncharacterized protein</fullName>
    </submittedName>
</protein>
<accession>A0ACC2WW27</accession>
<evidence type="ECO:0000313" key="2">
    <source>
        <dbReference type="Proteomes" id="UP001243375"/>
    </source>
</evidence>
<sequence length="548" mass="60200">MATLLPPPKRQKLNNSHPRDPQNNKISTGQEERYVPQVIVQFKNAEDGALLGPAINLPSDTNREALQMLVNKLRGEDEDPLPYSFHIVPKIAQPLTAGGVPQEARLQINASILDDALKPAHKSGALPSEDDVVKPTKVNDNLSVSGYSPEDVFEVICEPQAVFRVRSVGRCSSTLSGHAQPILCCSLSPTGKYAATGSGDATARLWDMEIELPKYTLTGHRGWVLCAEWEARERVLATGGHDGHVRFWDPNGGKPIGDARKGHTKWITSLSWEPIHLNATSPRCASSSKDGTVKIWSTTRNFAELTLAGHTASVNVVKWGGEGLIYTGSSDRTIKIWDSKTGKLVRTLSEHAHWVNTLALNTDFVLRTGPFDQYAKKPKDDAEAQALALARYKKLMATQHELLISGSDDHTLFLWPAQNAKDSESGNAIKKPLARLTGHQRQVNHVAFSPDGRYIASAGFDNAVKLWDGRTGKFIASLRGHVGAVYRLAWSADSRMLVSASKDTTLKLWDLKTFKIRIDLPGHEDEVYCVDFVADKIVSGGRDKTVKM</sequence>
<organism evidence="1 2">
    <name type="scientific">Naganishia vaughanmartiniae</name>
    <dbReference type="NCBI Taxonomy" id="1424756"/>
    <lineage>
        <taxon>Eukaryota</taxon>
        <taxon>Fungi</taxon>
        <taxon>Dikarya</taxon>
        <taxon>Basidiomycota</taxon>
        <taxon>Agaricomycotina</taxon>
        <taxon>Tremellomycetes</taxon>
        <taxon>Filobasidiales</taxon>
        <taxon>Filobasidiaceae</taxon>
        <taxon>Naganishia</taxon>
    </lineage>
</organism>
<reference evidence="1" key="1">
    <citation type="submission" date="2023-04" db="EMBL/GenBank/DDBJ databases">
        <title>Draft Genome sequencing of Naganishia species isolated from polar environments using Oxford Nanopore Technology.</title>
        <authorList>
            <person name="Leo P."/>
            <person name="Venkateswaran K."/>
        </authorList>
    </citation>
    <scope>NUCLEOTIDE SEQUENCE</scope>
    <source>
        <strain evidence="1">MNA-CCFEE 5425</strain>
    </source>
</reference>
<dbReference type="Proteomes" id="UP001243375">
    <property type="component" value="Unassembled WGS sequence"/>
</dbReference>
<comment type="caution">
    <text evidence="1">The sequence shown here is derived from an EMBL/GenBank/DDBJ whole genome shotgun (WGS) entry which is preliminary data.</text>
</comment>
<gene>
    <name evidence="1" type="ORF">QFC22_005359</name>
</gene>
<proteinExistence type="predicted"/>
<evidence type="ECO:0000313" key="1">
    <source>
        <dbReference type="EMBL" id="KAJ9115031.1"/>
    </source>
</evidence>